<dbReference type="Proteomes" id="UP000233524">
    <property type="component" value="Unassembled WGS sequence"/>
</dbReference>
<evidence type="ECO:0000256" key="6">
    <source>
        <dbReference type="ARBA" id="ARBA00023203"/>
    </source>
</evidence>
<dbReference type="FunCoup" id="A0A2N3ND28">
    <property type="interactions" value="387"/>
</dbReference>
<dbReference type="GO" id="GO:0005938">
    <property type="term" value="C:cell cortex"/>
    <property type="evidence" value="ECO:0007669"/>
    <property type="project" value="UniProtKB-SubCell"/>
</dbReference>
<dbReference type="CDD" id="cd11284">
    <property type="entry name" value="ADF_Twf-C_like"/>
    <property type="match status" value="1"/>
</dbReference>
<dbReference type="InterPro" id="IPR002108">
    <property type="entry name" value="ADF-H"/>
</dbReference>
<dbReference type="SMART" id="SM00102">
    <property type="entry name" value="ADF"/>
    <property type="match status" value="2"/>
</dbReference>
<dbReference type="Gene3D" id="3.40.20.10">
    <property type="entry name" value="Severin"/>
    <property type="match status" value="2"/>
</dbReference>
<evidence type="ECO:0000256" key="9">
    <source>
        <dbReference type="ARBA" id="ARBA00056419"/>
    </source>
</evidence>
<gene>
    <name evidence="12" type="ORF">jhhlp_002105</name>
</gene>
<comment type="subcellular location">
    <subcellularLocation>
        <location evidence="2">Cytoplasm</location>
        <location evidence="2">Cell cortex</location>
    </subcellularLocation>
    <subcellularLocation>
        <location evidence="1">Cytoplasm</location>
        <location evidence="1">Cytoskeleton</location>
    </subcellularLocation>
</comment>
<keyword evidence="13" id="KW-1185">Reference proteome</keyword>
<dbReference type="AlphaFoldDB" id="A0A2N3ND28"/>
<evidence type="ECO:0000256" key="3">
    <source>
        <dbReference type="ARBA" id="ARBA00009557"/>
    </source>
</evidence>
<keyword evidence="7" id="KW-0206">Cytoskeleton</keyword>
<feature type="domain" description="ADF-H" evidence="11">
    <location>
        <begin position="3"/>
        <end position="135"/>
    </location>
</feature>
<protein>
    <recommendedName>
        <fullName evidence="10">Twinfilin</fullName>
    </recommendedName>
</protein>
<proteinExistence type="inferred from homology"/>
<keyword evidence="4" id="KW-0963">Cytoplasm</keyword>
<dbReference type="InParanoid" id="A0A2N3ND28"/>
<dbReference type="CDD" id="cd11285">
    <property type="entry name" value="ADF_Twf-N_like"/>
    <property type="match status" value="1"/>
</dbReference>
<dbReference type="OrthoDB" id="10006997at2759"/>
<dbReference type="GO" id="GO:0030042">
    <property type="term" value="P:actin filament depolymerization"/>
    <property type="evidence" value="ECO:0007669"/>
    <property type="project" value="TreeGrafter"/>
</dbReference>
<feature type="domain" description="ADF-H" evidence="11">
    <location>
        <begin position="174"/>
        <end position="315"/>
    </location>
</feature>
<dbReference type="PANTHER" id="PTHR13759">
    <property type="entry name" value="TWINFILIN"/>
    <property type="match status" value="1"/>
</dbReference>
<dbReference type="FunFam" id="3.40.20.10:FF:000042">
    <property type="entry name" value="Actin depolymerizing protein"/>
    <property type="match status" value="1"/>
</dbReference>
<dbReference type="PANTHER" id="PTHR13759:SF1">
    <property type="entry name" value="TWINFILIN"/>
    <property type="match status" value="1"/>
</dbReference>
<evidence type="ECO:0000313" key="13">
    <source>
        <dbReference type="Proteomes" id="UP000233524"/>
    </source>
</evidence>
<dbReference type="InterPro" id="IPR029006">
    <property type="entry name" value="ADF-H/Gelsolin-like_dom_sf"/>
</dbReference>
<dbReference type="STRING" id="41688.A0A2N3ND28"/>
<reference evidence="12 13" key="1">
    <citation type="journal article" date="2017" name="G3 (Bethesda)">
        <title>First Draft Genome Sequence of the Pathogenic Fungus Lomentospora prolificans (Formerly Scedosporium prolificans).</title>
        <authorList>
            <person name="Luo R."/>
            <person name="Zimin A."/>
            <person name="Workman R."/>
            <person name="Fan Y."/>
            <person name="Pertea G."/>
            <person name="Grossman N."/>
            <person name="Wear M.P."/>
            <person name="Jia B."/>
            <person name="Miller H."/>
            <person name="Casadevall A."/>
            <person name="Timp W."/>
            <person name="Zhang S.X."/>
            <person name="Salzberg S.L."/>
        </authorList>
    </citation>
    <scope>NUCLEOTIDE SEQUENCE [LARGE SCALE GENOMIC DNA]</scope>
    <source>
        <strain evidence="12 13">JHH-5317</strain>
    </source>
</reference>
<organism evidence="12 13">
    <name type="scientific">Lomentospora prolificans</name>
    <dbReference type="NCBI Taxonomy" id="41688"/>
    <lineage>
        <taxon>Eukaryota</taxon>
        <taxon>Fungi</taxon>
        <taxon>Dikarya</taxon>
        <taxon>Ascomycota</taxon>
        <taxon>Pezizomycotina</taxon>
        <taxon>Sordariomycetes</taxon>
        <taxon>Hypocreomycetidae</taxon>
        <taxon>Microascales</taxon>
        <taxon>Microascaceae</taxon>
        <taxon>Lomentospora</taxon>
    </lineage>
</organism>
<dbReference type="GO" id="GO:0005884">
    <property type="term" value="C:actin filament"/>
    <property type="evidence" value="ECO:0007669"/>
    <property type="project" value="TreeGrafter"/>
</dbReference>
<evidence type="ECO:0000256" key="5">
    <source>
        <dbReference type="ARBA" id="ARBA00022737"/>
    </source>
</evidence>
<evidence type="ECO:0000256" key="7">
    <source>
        <dbReference type="ARBA" id="ARBA00023212"/>
    </source>
</evidence>
<dbReference type="VEuPathDB" id="FungiDB:jhhlp_002105"/>
<dbReference type="FunFam" id="3.40.20.10:FF:000007">
    <property type="entry name" value="Twinfilin-1 isoform 1"/>
    <property type="match status" value="1"/>
</dbReference>
<comment type="similarity">
    <text evidence="3">Belongs to the actin-binding proteins ADF family. Twinfilin subfamily.</text>
</comment>
<evidence type="ECO:0000256" key="4">
    <source>
        <dbReference type="ARBA" id="ARBA00022490"/>
    </source>
</evidence>
<keyword evidence="6" id="KW-0009">Actin-binding</keyword>
<accession>A0A2N3ND28</accession>
<evidence type="ECO:0000256" key="10">
    <source>
        <dbReference type="ARBA" id="ARBA00069496"/>
    </source>
</evidence>
<evidence type="ECO:0000313" key="12">
    <source>
        <dbReference type="EMBL" id="PKS10354.1"/>
    </source>
</evidence>
<evidence type="ECO:0000256" key="8">
    <source>
        <dbReference type="ARBA" id="ARBA00038532"/>
    </source>
</evidence>
<dbReference type="GO" id="GO:0003785">
    <property type="term" value="F:actin monomer binding"/>
    <property type="evidence" value="ECO:0007669"/>
    <property type="project" value="TreeGrafter"/>
</dbReference>
<comment type="caution">
    <text evidence="12">The sequence shown here is derived from an EMBL/GenBank/DDBJ whole genome shotgun (WGS) entry which is preliminary data.</text>
</comment>
<dbReference type="EMBL" id="NLAX01000008">
    <property type="protein sequence ID" value="PKS10354.1"/>
    <property type="molecule type" value="Genomic_DNA"/>
</dbReference>
<dbReference type="GO" id="GO:0051015">
    <property type="term" value="F:actin filament binding"/>
    <property type="evidence" value="ECO:0007669"/>
    <property type="project" value="TreeGrafter"/>
</dbReference>
<evidence type="ECO:0000256" key="2">
    <source>
        <dbReference type="ARBA" id="ARBA00004544"/>
    </source>
</evidence>
<keyword evidence="5" id="KW-0677">Repeat</keyword>
<comment type="function">
    <text evidence="9">Actin-binding protein involved in motile and morphological processes. Inhibits actin polymerization, likely by sequestering G-actin.</text>
</comment>
<dbReference type="GO" id="GO:0051016">
    <property type="term" value="P:barbed-end actin filament capping"/>
    <property type="evidence" value="ECO:0007669"/>
    <property type="project" value="TreeGrafter"/>
</dbReference>
<evidence type="ECO:0000256" key="1">
    <source>
        <dbReference type="ARBA" id="ARBA00004245"/>
    </source>
</evidence>
<name>A0A2N3ND28_9PEZI</name>
<dbReference type="SUPFAM" id="SSF55753">
    <property type="entry name" value="Actin depolymerizing proteins"/>
    <property type="match status" value="2"/>
</dbReference>
<dbReference type="InterPro" id="IPR028458">
    <property type="entry name" value="Twinfilin"/>
</dbReference>
<dbReference type="Pfam" id="PF00241">
    <property type="entry name" value="Cofilin_ADF"/>
    <property type="match status" value="2"/>
</dbReference>
<dbReference type="PROSITE" id="PS51263">
    <property type="entry name" value="ADF_H"/>
    <property type="match status" value="2"/>
</dbReference>
<evidence type="ECO:0000259" key="11">
    <source>
        <dbReference type="PROSITE" id="PS51263"/>
    </source>
</evidence>
<comment type="subunit">
    <text evidence="8">Interacts with G-actin; ADP-actin form.</text>
</comment>
<sequence>MQSGISASKELISQFNNLLSSDSYFGLLVNISNEALNPLELMKSTSSDFASNLSSLTPHLDPKQPLYILLRRYPTSPRLVAVTYVPDTAHVRQKTLFASTRLTLIRELGSEHFRESIFATTAEELTPEGFKKHDAHSQLEAPLTEEEQSLGAVKRAEMEAGMGSGKKEIHLSKSFAMPVQEDALAAIGELGQGGGRVVVMLKINPETESVELVQEDPKPSLIPELVRVISDKEPRFTFYRFDHTHNGSESSPVLFFYTCPVAAGTRSIKNRMLYPLMKRAVLEVATSNCGLDIEKKFEVEDPSEITEESVMSELHPVAQVRQGFSRPKRPGR</sequence>